<evidence type="ECO:0000313" key="3">
    <source>
        <dbReference type="Proteomes" id="UP000683360"/>
    </source>
</evidence>
<dbReference type="EMBL" id="CAJPWZ010002543">
    <property type="protein sequence ID" value="CAG2239952.1"/>
    <property type="molecule type" value="Genomic_DNA"/>
</dbReference>
<organism evidence="2 3">
    <name type="scientific">Mytilus edulis</name>
    <name type="common">Blue mussel</name>
    <dbReference type="NCBI Taxonomy" id="6550"/>
    <lineage>
        <taxon>Eukaryota</taxon>
        <taxon>Metazoa</taxon>
        <taxon>Spiralia</taxon>
        <taxon>Lophotrochozoa</taxon>
        <taxon>Mollusca</taxon>
        <taxon>Bivalvia</taxon>
        <taxon>Autobranchia</taxon>
        <taxon>Pteriomorphia</taxon>
        <taxon>Mytilida</taxon>
        <taxon>Mytiloidea</taxon>
        <taxon>Mytilidae</taxon>
        <taxon>Mytilinae</taxon>
        <taxon>Mytilus</taxon>
    </lineage>
</organism>
<feature type="region of interest" description="Disordered" evidence="1">
    <location>
        <begin position="90"/>
        <end position="113"/>
    </location>
</feature>
<reference evidence="2" key="1">
    <citation type="submission" date="2021-03" db="EMBL/GenBank/DDBJ databases">
        <authorList>
            <person name="Bekaert M."/>
        </authorList>
    </citation>
    <scope>NUCLEOTIDE SEQUENCE</scope>
</reference>
<evidence type="ECO:0000256" key="1">
    <source>
        <dbReference type="SAM" id="MobiDB-lite"/>
    </source>
</evidence>
<proteinExistence type="predicted"/>
<dbReference type="Proteomes" id="UP000683360">
    <property type="component" value="Unassembled WGS sequence"/>
</dbReference>
<feature type="compositionally biased region" description="Polar residues" evidence="1">
    <location>
        <begin position="149"/>
        <end position="173"/>
    </location>
</feature>
<comment type="caution">
    <text evidence="2">The sequence shown here is derived from an EMBL/GenBank/DDBJ whole genome shotgun (WGS) entry which is preliminary data.</text>
</comment>
<feature type="compositionally biased region" description="Low complexity" evidence="1">
    <location>
        <begin position="99"/>
        <end position="109"/>
    </location>
</feature>
<gene>
    <name evidence="2" type="ORF">MEDL_52318</name>
</gene>
<accession>A0A8S3U1W8</accession>
<sequence length="203" mass="23317">MTHNHVYYYGGCYPVQTRLVSPKQASTSTDLRDESSDGTSMDMRNLNDSETYKMASYHQNRLQNYNEFQEEPAPNNPSSCMDNNKRVKLTHMPRDSNGSYETSTQSSFSRSDDSDMEFEIYHTSLVKNAFAPCPLQVPLEDNCFCPRATSTPTMSPENPKSLSNQPIRTTTQRKPAKRKLQFSSEDDEAVYYLQAKYFNNHEN</sequence>
<protein>
    <submittedName>
        <fullName evidence="2">Uncharacterized protein</fullName>
    </submittedName>
</protein>
<feature type="region of interest" description="Disordered" evidence="1">
    <location>
        <begin position="149"/>
        <end position="181"/>
    </location>
</feature>
<keyword evidence="3" id="KW-1185">Reference proteome</keyword>
<evidence type="ECO:0000313" key="2">
    <source>
        <dbReference type="EMBL" id="CAG2239952.1"/>
    </source>
</evidence>
<name>A0A8S3U1W8_MYTED</name>
<dbReference type="OrthoDB" id="10475165at2759"/>
<dbReference type="AlphaFoldDB" id="A0A8S3U1W8"/>
<feature type="region of interest" description="Disordered" evidence="1">
    <location>
        <begin position="21"/>
        <end position="45"/>
    </location>
</feature>